<gene>
    <name evidence="2" type="ORF">J2Z32_003746</name>
</gene>
<dbReference type="EMBL" id="JAGGKG010000021">
    <property type="protein sequence ID" value="MBP1907081.1"/>
    <property type="molecule type" value="Genomic_DNA"/>
</dbReference>
<comment type="caution">
    <text evidence="2">The sequence shown here is derived from an EMBL/GenBank/DDBJ whole genome shotgun (WGS) entry which is preliminary data.</text>
</comment>
<organism evidence="2 3">
    <name type="scientific">Paenibacillus turicensis</name>
    <dbReference type="NCBI Taxonomy" id="160487"/>
    <lineage>
        <taxon>Bacteria</taxon>
        <taxon>Bacillati</taxon>
        <taxon>Bacillota</taxon>
        <taxon>Bacilli</taxon>
        <taxon>Bacillales</taxon>
        <taxon>Paenibacillaceae</taxon>
        <taxon>Paenibacillus</taxon>
    </lineage>
</organism>
<evidence type="ECO:0000313" key="2">
    <source>
        <dbReference type="EMBL" id="MBP1907081.1"/>
    </source>
</evidence>
<accession>A0ABS4FWX1</accession>
<keyword evidence="3" id="KW-1185">Reference proteome</keyword>
<feature type="compositionally biased region" description="Basic and acidic residues" evidence="1">
    <location>
        <begin position="42"/>
        <end position="57"/>
    </location>
</feature>
<dbReference type="Proteomes" id="UP001519272">
    <property type="component" value="Unassembled WGS sequence"/>
</dbReference>
<proteinExistence type="predicted"/>
<reference evidence="2 3" key="1">
    <citation type="submission" date="2021-03" db="EMBL/GenBank/DDBJ databases">
        <title>Genomic Encyclopedia of Type Strains, Phase IV (KMG-IV): sequencing the most valuable type-strain genomes for metagenomic binning, comparative biology and taxonomic classification.</title>
        <authorList>
            <person name="Goeker M."/>
        </authorList>
    </citation>
    <scope>NUCLEOTIDE SEQUENCE [LARGE SCALE GENOMIC DNA]</scope>
    <source>
        <strain evidence="2 3">DSM 14349</strain>
    </source>
</reference>
<evidence type="ECO:0000256" key="1">
    <source>
        <dbReference type="SAM" id="MobiDB-lite"/>
    </source>
</evidence>
<evidence type="ECO:0000313" key="3">
    <source>
        <dbReference type="Proteomes" id="UP001519272"/>
    </source>
</evidence>
<protein>
    <submittedName>
        <fullName evidence="2">Uncharacterized protein</fullName>
    </submittedName>
</protein>
<sequence length="82" mass="9345">MAKYPVLKKFRDKETRNVYEVGSAYETDNKERAKKLQAGEWVGKELKPSKPKNKPDQVEEGDLLGNEADQSEKVQSEDSDSE</sequence>
<dbReference type="RefSeq" id="WP_210090666.1">
    <property type="nucleotide sequence ID" value="NZ_JAGGKG010000021.1"/>
</dbReference>
<name>A0ABS4FWX1_9BACL</name>
<feature type="region of interest" description="Disordered" evidence="1">
    <location>
        <begin position="37"/>
        <end position="82"/>
    </location>
</feature>